<evidence type="ECO:0000313" key="2">
    <source>
        <dbReference type="Proteomes" id="UP000275401"/>
    </source>
</evidence>
<reference evidence="1 2" key="1">
    <citation type="submission" date="2018-11" db="EMBL/GenBank/DDBJ databases">
        <title>The Potential of Streptomyces as Biocontrol Agents against the Tomato grey mould, Botrytis cinerea (Gray mold) Frontiers in Microbiology.</title>
        <authorList>
            <person name="Li D."/>
        </authorList>
    </citation>
    <scope>NUCLEOTIDE SEQUENCE [LARGE SCALE GENOMIC DNA]</scope>
    <source>
        <strain evidence="1 2">NEAU-LD23</strain>
    </source>
</reference>
<gene>
    <name evidence="1" type="ORF">EEJ42_13025</name>
</gene>
<keyword evidence="2" id="KW-1185">Reference proteome</keyword>
<dbReference type="AlphaFoldDB" id="A0A3M8WIB9"/>
<dbReference type="Proteomes" id="UP000275401">
    <property type="component" value="Unassembled WGS sequence"/>
</dbReference>
<name>A0A3M8WIB9_9ACTN</name>
<dbReference type="EMBL" id="RIBZ01000171">
    <property type="protein sequence ID" value="RNG27763.1"/>
    <property type="molecule type" value="Genomic_DNA"/>
</dbReference>
<protein>
    <submittedName>
        <fullName evidence="1">Uncharacterized protein</fullName>
    </submittedName>
</protein>
<sequence>MEWIQALVEQMENPLVRLVAGESVRGIVRRVRRGRRAASAHSEAGPITALHAEGMEAPVTIADDRTGEQLAEELLRGVGNERMRAATRLLGAHRGGHWLRRLLAEELELTMAAGRSVIDRGGAHPSVDWDVLGHLMLTRPGVLKSSTSEWIVLQTAVSLAGSYAVQLGDVVQGVSEDEVRMIQRALEEAAFGDAR</sequence>
<proteinExistence type="predicted"/>
<dbReference type="RefSeq" id="WP_123100106.1">
    <property type="nucleotide sequence ID" value="NZ_RIBZ01000171.1"/>
</dbReference>
<organism evidence="1 2">
    <name type="scientific">Streptomyces botrytidirepellens</name>
    <dbReference type="NCBI Taxonomy" id="2486417"/>
    <lineage>
        <taxon>Bacteria</taxon>
        <taxon>Bacillati</taxon>
        <taxon>Actinomycetota</taxon>
        <taxon>Actinomycetes</taxon>
        <taxon>Kitasatosporales</taxon>
        <taxon>Streptomycetaceae</taxon>
        <taxon>Streptomyces</taxon>
    </lineage>
</organism>
<evidence type="ECO:0000313" key="1">
    <source>
        <dbReference type="EMBL" id="RNG27763.1"/>
    </source>
</evidence>
<comment type="caution">
    <text evidence="1">The sequence shown here is derived from an EMBL/GenBank/DDBJ whole genome shotgun (WGS) entry which is preliminary data.</text>
</comment>
<accession>A0A3M8WIB9</accession>